<name>A0ABR2V9M4_9PEZI</name>
<feature type="compositionally biased region" description="Polar residues" evidence="1">
    <location>
        <begin position="1"/>
        <end position="10"/>
    </location>
</feature>
<keyword evidence="3" id="KW-1185">Reference proteome</keyword>
<evidence type="ECO:0000313" key="3">
    <source>
        <dbReference type="Proteomes" id="UP001408356"/>
    </source>
</evidence>
<feature type="region of interest" description="Disordered" evidence="1">
    <location>
        <begin position="269"/>
        <end position="292"/>
    </location>
</feature>
<gene>
    <name evidence="2" type="ORF">SUNI508_04086</name>
</gene>
<feature type="region of interest" description="Disordered" evidence="1">
    <location>
        <begin position="1"/>
        <end position="130"/>
    </location>
</feature>
<feature type="compositionally biased region" description="Basic and acidic residues" evidence="1">
    <location>
        <begin position="25"/>
        <end position="36"/>
    </location>
</feature>
<evidence type="ECO:0000313" key="2">
    <source>
        <dbReference type="EMBL" id="KAK9423605.1"/>
    </source>
</evidence>
<organism evidence="2 3">
    <name type="scientific">Seiridium unicorne</name>
    <dbReference type="NCBI Taxonomy" id="138068"/>
    <lineage>
        <taxon>Eukaryota</taxon>
        <taxon>Fungi</taxon>
        <taxon>Dikarya</taxon>
        <taxon>Ascomycota</taxon>
        <taxon>Pezizomycotina</taxon>
        <taxon>Sordariomycetes</taxon>
        <taxon>Xylariomycetidae</taxon>
        <taxon>Amphisphaeriales</taxon>
        <taxon>Sporocadaceae</taxon>
        <taxon>Seiridium</taxon>
    </lineage>
</organism>
<feature type="compositionally biased region" description="Polar residues" evidence="1">
    <location>
        <begin position="202"/>
        <end position="211"/>
    </location>
</feature>
<accession>A0ABR2V9M4</accession>
<sequence length="311" mass="33625">MSTTTPSFTLMENLPPKKPTKRRTKSPDRGVSERARLGATRVSAQVPKGTGTQALPDTSTLGKASATEPGDTISSTIRIEAAQAAQAISTKRPATSPLKRRAKVVRVQGPEGYRQGLTPPKSPSNEVGPSRIAEDILSSPAVTPTKNGIVACPSSEDEFSGVDQNITPIPSSPASILLPDTREPDFIHNSNNEPDVAKAPSPHQSGWTPINHNHDLKWEGVTLPKKPEALLQKPKRGLKAGGGLVWDCMIDPIWRVDTNLILAAGRRRRTLEREQMASTETSPGPARAKRRAIPNANRLRRIIQEQDEAPL</sequence>
<feature type="compositionally biased region" description="Polar residues" evidence="1">
    <location>
        <begin position="50"/>
        <end position="62"/>
    </location>
</feature>
<dbReference type="Proteomes" id="UP001408356">
    <property type="component" value="Unassembled WGS sequence"/>
</dbReference>
<dbReference type="EMBL" id="JARVKF010000068">
    <property type="protein sequence ID" value="KAK9423605.1"/>
    <property type="molecule type" value="Genomic_DNA"/>
</dbReference>
<feature type="region of interest" description="Disordered" evidence="1">
    <location>
        <begin position="192"/>
        <end position="213"/>
    </location>
</feature>
<proteinExistence type="predicted"/>
<comment type="caution">
    <text evidence="2">The sequence shown here is derived from an EMBL/GenBank/DDBJ whole genome shotgun (WGS) entry which is preliminary data.</text>
</comment>
<evidence type="ECO:0000256" key="1">
    <source>
        <dbReference type="SAM" id="MobiDB-lite"/>
    </source>
</evidence>
<reference evidence="2 3" key="1">
    <citation type="journal article" date="2024" name="J. Plant Pathol.">
        <title>Sequence and assembly of the genome of Seiridium unicorne, isolate CBS 538.82, causal agent of cypress canker disease.</title>
        <authorList>
            <person name="Scali E."/>
            <person name="Rocca G.D."/>
            <person name="Danti R."/>
            <person name="Garbelotto M."/>
            <person name="Barberini S."/>
            <person name="Baroncelli R."/>
            <person name="Emiliani G."/>
        </authorList>
    </citation>
    <scope>NUCLEOTIDE SEQUENCE [LARGE SCALE GENOMIC DNA]</scope>
    <source>
        <strain evidence="2 3">BM-138-508</strain>
    </source>
</reference>
<protein>
    <submittedName>
        <fullName evidence="2">Uncharacterized protein</fullName>
    </submittedName>
</protein>